<protein>
    <submittedName>
        <fullName evidence="1">Uncharacterized protein</fullName>
    </submittedName>
</protein>
<evidence type="ECO:0000313" key="1">
    <source>
        <dbReference type="EMBL" id="RAK17352.1"/>
    </source>
</evidence>
<sequence>MDGTGCEQFMKTRCLSFVVCEKINTFYILQIMFLLKNDAKIKTKGEEQAIMDVLSPFA</sequence>
<dbReference type="AlphaFoldDB" id="A0A327YB94"/>
<organism evidence="1 2">
    <name type="scientific">Paranoxybacillus vitaminiphilus</name>
    <dbReference type="NCBI Taxonomy" id="581036"/>
    <lineage>
        <taxon>Bacteria</taxon>
        <taxon>Bacillati</taxon>
        <taxon>Bacillota</taxon>
        <taxon>Bacilli</taxon>
        <taxon>Bacillales</taxon>
        <taxon>Anoxybacillaceae</taxon>
        <taxon>Paranoxybacillus</taxon>
    </lineage>
</organism>
<proteinExistence type="predicted"/>
<dbReference type="EMBL" id="QLMH01000012">
    <property type="protein sequence ID" value="RAK17352.1"/>
    <property type="molecule type" value="Genomic_DNA"/>
</dbReference>
<dbReference type="RefSeq" id="WP_181502900.1">
    <property type="nucleotide sequence ID" value="NZ_QLMH01000012.1"/>
</dbReference>
<accession>A0A327YB94</accession>
<reference evidence="1 2" key="1">
    <citation type="submission" date="2018-06" db="EMBL/GenBank/DDBJ databases">
        <title>Genomic Encyclopedia of Type Strains, Phase III (KMG-III): the genomes of soil and plant-associated and newly described type strains.</title>
        <authorList>
            <person name="Whitman W."/>
        </authorList>
    </citation>
    <scope>NUCLEOTIDE SEQUENCE [LARGE SCALE GENOMIC DNA]</scope>
    <source>
        <strain evidence="1 2">CGMCC 1.8979</strain>
    </source>
</reference>
<comment type="caution">
    <text evidence="1">The sequence shown here is derived from an EMBL/GenBank/DDBJ whole genome shotgun (WGS) entry which is preliminary data.</text>
</comment>
<name>A0A327YB94_9BACL</name>
<evidence type="ECO:0000313" key="2">
    <source>
        <dbReference type="Proteomes" id="UP000248555"/>
    </source>
</evidence>
<gene>
    <name evidence="1" type="ORF">B0I26_11274</name>
</gene>
<keyword evidence="2" id="KW-1185">Reference proteome</keyword>
<dbReference type="Proteomes" id="UP000248555">
    <property type="component" value="Unassembled WGS sequence"/>
</dbReference>